<reference evidence="3" key="1">
    <citation type="journal article" date="2019" name="Int. J. Syst. Evol. Microbiol.">
        <title>The Global Catalogue of Microorganisms (GCM) 10K type strain sequencing project: providing services to taxonomists for standard genome sequencing and annotation.</title>
        <authorList>
            <consortium name="The Broad Institute Genomics Platform"/>
            <consortium name="The Broad Institute Genome Sequencing Center for Infectious Disease"/>
            <person name="Wu L."/>
            <person name="Ma J."/>
        </authorList>
    </citation>
    <scope>NUCLEOTIDE SEQUENCE [LARGE SCALE GENOMIC DNA]</scope>
    <source>
        <strain evidence="3">KCTC 42986</strain>
    </source>
</reference>
<evidence type="ECO:0000313" key="2">
    <source>
        <dbReference type="EMBL" id="MFC3108396.1"/>
    </source>
</evidence>
<keyword evidence="3" id="KW-1185">Reference proteome</keyword>
<sequence>MSGTFSVKPIAIGVLVLFVGGCATFSKDGGFDDVSAITQERVGQPVGRVRDDNAGATEARIKEILAQPLTPDSAVRIALLNNQGLQAMFAELDVAEADLVQAGWLRNPGFSFSRVHTGDNYEINRSIMFDFVGLLTLPVKSKIERRRFEQAKLQTATEAVRLAADTRRAYFNAVAAQQTVAFMEQVNISAEAGSELAQRMARIGNFSNLDYERQQMFSADATAQLARSLHNATATREQLTRLLGLWGPGTAFKLPDRLPDLPKSAKEITDIEAQAMQQRLDVQMAKRNTEATATALGLTQATRFINVLDAGYINKSQTNTPRENGYEVSLEIPLFDWGGARTRKAESLYMAAVNRTADTAIRARSEVREAYSAYRTAYDISRHYRDEIVPLRKKISDEIGLRYNGMLTGVFELLADAREQANSVNAAIEAQRDYWVADTALQFAINGGGTTDMRNNSMASDAMSPR</sequence>
<dbReference type="InterPro" id="IPR003423">
    <property type="entry name" value="OMP_efflux"/>
</dbReference>
<evidence type="ECO:0000313" key="3">
    <source>
        <dbReference type="Proteomes" id="UP001595530"/>
    </source>
</evidence>
<dbReference type="Pfam" id="PF02321">
    <property type="entry name" value="OEP"/>
    <property type="match status" value="1"/>
</dbReference>
<protein>
    <submittedName>
        <fullName evidence="2">TolC family protein</fullName>
    </submittedName>
</protein>
<name>A0ABV7F288_9BURK</name>
<dbReference type="PANTHER" id="PTHR30203">
    <property type="entry name" value="OUTER MEMBRANE CATION EFFLUX PROTEIN"/>
    <property type="match status" value="1"/>
</dbReference>
<dbReference type="RefSeq" id="WP_390331515.1">
    <property type="nucleotide sequence ID" value="NZ_JBHRTP010000031.1"/>
</dbReference>
<comment type="caution">
    <text evidence="2">The sequence shown here is derived from an EMBL/GenBank/DDBJ whole genome shotgun (WGS) entry which is preliminary data.</text>
</comment>
<dbReference type="InterPro" id="IPR010131">
    <property type="entry name" value="MdtP/NodT-like"/>
</dbReference>
<accession>A0ABV7F288</accession>
<dbReference type="PANTHER" id="PTHR30203:SF24">
    <property type="entry name" value="BLR4935 PROTEIN"/>
    <property type="match status" value="1"/>
</dbReference>
<dbReference type="SUPFAM" id="SSF56954">
    <property type="entry name" value="Outer membrane efflux proteins (OEP)"/>
    <property type="match status" value="1"/>
</dbReference>
<organism evidence="2 3">
    <name type="scientific">Undibacterium arcticum</name>
    <dbReference type="NCBI Taxonomy" id="1762892"/>
    <lineage>
        <taxon>Bacteria</taxon>
        <taxon>Pseudomonadati</taxon>
        <taxon>Pseudomonadota</taxon>
        <taxon>Betaproteobacteria</taxon>
        <taxon>Burkholderiales</taxon>
        <taxon>Oxalobacteraceae</taxon>
        <taxon>Undibacterium</taxon>
    </lineage>
</organism>
<comment type="similarity">
    <text evidence="1">Belongs to the outer membrane factor (OMF) (TC 1.B.17) family.</text>
</comment>
<evidence type="ECO:0000256" key="1">
    <source>
        <dbReference type="ARBA" id="ARBA00007613"/>
    </source>
</evidence>
<gene>
    <name evidence="2" type="ORF">ACFOFO_10550</name>
</gene>
<dbReference type="Gene3D" id="1.20.1600.10">
    <property type="entry name" value="Outer membrane efflux proteins (OEP)"/>
    <property type="match status" value="1"/>
</dbReference>
<dbReference type="Proteomes" id="UP001595530">
    <property type="component" value="Unassembled WGS sequence"/>
</dbReference>
<dbReference type="EMBL" id="JBHRTP010000031">
    <property type="protein sequence ID" value="MFC3108396.1"/>
    <property type="molecule type" value="Genomic_DNA"/>
</dbReference>
<proteinExistence type="inferred from homology"/>